<dbReference type="STRING" id="1522189.A0A316W5C8"/>
<dbReference type="InterPro" id="IPR004923">
    <property type="entry name" value="FTR1/Fip1/EfeU"/>
</dbReference>
<dbReference type="Pfam" id="PF03239">
    <property type="entry name" value="FTR1"/>
    <property type="match status" value="1"/>
</dbReference>
<sequence>MSSPTGNKVFAPAIFFIAFRESLEAALVIGILSGLLETLVNTGRVQSKVKANDKSSDGEESDAANATGRSQDESKSLVTKLRWIVILGALSGLFIAFCIGAAFLAVFYTQANDLYGKAEELWEGIFNLIAVLLITPMSLAILRADRSRAKWRRKLRNAFADVRADKHGEGSGLSPRAGSEEASEGKSPASEAEKNLEQPQEISTLPQVSGQSVDDSQHRSKGFATKLKSALQPLRQGKKGALALFFIPLVTTLREGLEGVVFIGGVSLGLPATSIPLPAVVGIAAGLLVGAIVFRAGSVGKQVRFFLILSTVALLIIAAGMASRAVYYLQFYRYVKLVGDAAAESGSGPGSYYYKDYVWHLDCCNPEDTTSSGGWGILNSLVGWNNTATIGSVLAYVFYWLAITAYLGYAAWKEGRLAKVVRKVRGVKPSSNANASVSA</sequence>
<gene>
    <name evidence="9" type="ORF">IE81DRAFT_206439</name>
</gene>
<proteinExistence type="inferred from homology"/>
<evidence type="ECO:0000256" key="1">
    <source>
        <dbReference type="ARBA" id="ARBA00004141"/>
    </source>
</evidence>
<feature type="region of interest" description="Disordered" evidence="7">
    <location>
        <begin position="50"/>
        <end position="69"/>
    </location>
</feature>
<accession>A0A316W5C8</accession>
<dbReference type="OrthoDB" id="4364at2759"/>
<keyword evidence="3" id="KW-0410">Iron transport</keyword>
<feature type="transmembrane region" description="Helical" evidence="8">
    <location>
        <begin position="125"/>
        <end position="144"/>
    </location>
</feature>
<feature type="region of interest" description="Disordered" evidence="7">
    <location>
        <begin position="166"/>
        <end position="217"/>
    </location>
</feature>
<feature type="transmembrane region" description="Helical" evidence="8">
    <location>
        <begin position="393"/>
        <end position="412"/>
    </location>
</feature>
<dbReference type="Proteomes" id="UP000245783">
    <property type="component" value="Unassembled WGS sequence"/>
</dbReference>
<evidence type="ECO:0000313" key="10">
    <source>
        <dbReference type="Proteomes" id="UP000245783"/>
    </source>
</evidence>
<evidence type="ECO:0000256" key="5">
    <source>
        <dbReference type="ARBA" id="ARBA00022989"/>
    </source>
</evidence>
<dbReference type="InParanoid" id="A0A316W5C8"/>
<protein>
    <submittedName>
        <fullName evidence="9">Iron permease FTR1</fullName>
    </submittedName>
</protein>
<keyword evidence="6 8" id="KW-0472">Membrane</keyword>
<dbReference type="RefSeq" id="XP_025372316.1">
    <property type="nucleotide sequence ID" value="XM_025510934.1"/>
</dbReference>
<feature type="transmembrane region" description="Helical" evidence="8">
    <location>
        <begin position="275"/>
        <end position="294"/>
    </location>
</feature>
<feature type="transmembrane region" description="Helical" evidence="8">
    <location>
        <begin position="306"/>
        <end position="327"/>
    </location>
</feature>
<comment type="subcellular location">
    <subcellularLocation>
        <location evidence="1">Membrane</location>
        <topology evidence="1">Multi-pass membrane protein</topology>
    </subcellularLocation>
</comment>
<evidence type="ECO:0000256" key="8">
    <source>
        <dbReference type="SAM" id="Phobius"/>
    </source>
</evidence>
<dbReference type="GO" id="GO:0015093">
    <property type="term" value="F:ferrous iron transmembrane transporter activity"/>
    <property type="evidence" value="ECO:0007669"/>
    <property type="project" value="TreeGrafter"/>
</dbReference>
<evidence type="ECO:0000256" key="3">
    <source>
        <dbReference type="ARBA" id="ARBA00022496"/>
    </source>
</evidence>
<dbReference type="FunCoup" id="A0A316W5C8">
    <property type="interactions" value="42"/>
</dbReference>
<dbReference type="GeneID" id="37032804"/>
<organism evidence="9 10">
    <name type="scientific">Ceraceosorus guamensis</name>
    <dbReference type="NCBI Taxonomy" id="1522189"/>
    <lineage>
        <taxon>Eukaryota</taxon>
        <taxon>Fungi</taxon>
        <taxon>Dikarya</taxon>
        <taxon>Basidiomycota</taxon>
        <taxon>Ustilaginomycotina</taxon>
        <taxon>Exobasidiomycetes</taxon>
        <taxon>Ceraceosorales</taxon>
        <taxon>Ceraceosoraceae</taxon>
        <taxon>Ceraceosorus</taxon>
    </lineage>
</organism>
<dbReference type="PANTHER" id="PTHR31632">
    <property type="entry name" value="IRON TRANSPORTER FTH1"/>
    <property type="match status" value="1"/>
</dbReference>
<keyword evidence="4 8" id="KW-0812">Transmembrane</keyword>
<keyword evidence="3" id="KW-0406">Ion transport</keyword>
<reference evidence="9 10" key="1">
    <citation type="journal article" date="2018" name="Mol. Biol. Evol.">
        <title>Broad Genomic Sampling Reveals a Smut Pathogenic Ancestry of the Fungal Clade Ustilaginomycotina.</title>
        <authorList>
            <person name="Kijpornyongpan T."/>
            <person name="Mondo S.J."/>
            <person name="Barry K."/>
            <person name="Sandor L."/>
            <person name="Lee J."/>
            <person name="Lipzen A."/>
            <person name="Pangilinan J."/>
            <person name="LaButti K."/>
            <person name="Hainaut M."/>
            <person name="Henrissat B."/>
            <person name="Grigoriev I.V."/>
            <person name="Spatafora J.W."/>
            <person name="Aime M.C."/>
        </authorList>
    </citation>
    <scope>NUCLEOTIDE SEQUENCE [LARGE SCALE GENOMIC DNA]</scope>
    <source>
        <strain evidence="9 10">MCA 4658</strain>
    </source>
</reference>
<keyword evidence="3" id="KW-0408">Iron</keyword>
<feature type="transmembrane region" description="Helical" evidence="8">
    <location>
        <begin position="241"/>
        <end position="263"/>
    </location>
</feature>
<dbReference type="PANTHER" id="PTHR31632:SF2">
    <property type="entry name" value="PLASMA MEMBRANE IRON PERMEASE"/>
    <property type="match status" value="1"/>
</dbReference>
<keyword evidence="10" id="KW-1185">Reference proteome</keyword>
<evidence type="ECO:0000256" key="2">
    <source>
        <dbReference type="ARBA" id="ARBA00008333"/>
    </source>
</evidence>
<evidence type="ECO:0000313" key="9">
    <source>
        <dbReference type="EMBL" id="PWN45156.1"/>
    </source>
</evidence>
<dbReference type="AlphaFoldDB" id="A0A316W5C8"/>
<evidence type="ECO:0000256" key="7">
    <source>
        <dbReference type="SAM" id="MobiDB-lite"/>
    </source>
</evidence>
<name>A0A316W5C8_9BASI</name>
<evidence type="ECO:0000256" key="4">
    <source>
        <dbReference type="ARBA" id="ARBA00022692"/>
    </source>
</evidence>
<keyword evidence="3" id="KW-0813">Transport</keyword>
<comment type="similarity">
    <text evidence="2">Belongs to the oxidase-dependent Fe transporter (OFeT) (TC 9.A.10.1) family.</text>
</comment>
<feature type="compositionally biased region" description="Polar residues" evidence="7">
    <location>
        <begin position="197"/>
        <end position="214"/>
    </location>
</feature>
<dbReference type="EMBL" id="KZ819356">
    <property type="protein sequence ID" value="PWN45156.1"/>
    <property type="molecule type" value="Genomic_DNA"/>
</dbReference>
<evidence type="ECO:0000256" key="6">
    <source>
        <dbReference type="ARBA" id="ARBA00023136"/>
    </source>
</evidence>
<feature type="transmembrane region" description="Helical" evidence="8">
    <location>
        <begin position="83"/>
        <end position="105"/>
    </location>
</feature>
<dbReference type="GO" id="GO:0033573">
    <property type="term" value="C:high-affinity iron permease complex"/>
    <property type="evidence" value="ECO:0007669"/>
    <property type="project" value="InterPro"/>
</dbReference>
<keyword evidence="5 8" id="KW-1133">Transmembrane helix</keyword>